<comment type="similarity">
    <text evidence="1">Belongs to the TfdA dioxygenase family.</text>
</comment>
<dbReference type="GO" id="GO:0000908">
    <property type="term" value="F:taurine dioxygenase activity"/>
    <property type="evidence" value="ECO:0007669"/>
    <property type="project" value="TreeGrafter"/>
</dbReference>
<keyword evidence="2" id="KW-0479">Metal-binding</keyword>
<sequence>MVIVGKGTPMFTITKLSSAIGADVANVDLRRLAESKDAAVVAALREALETHLLLRFRGQHLSPSEFVRLASAFGHTKTLKRAAASNSAHLPGHPEIKVVSNVANDDGRPIGDGGSSENYWHTDGTYLPQPVKLTFLYGRESPRTNPPKTFFMNLSDVHDRLPRCLTSYLSRLSCIHYSQYNFAPEYAEQIATLPVGADRRHIGPSFPLVRLNPHSGRPSLYLPRQRQCVIEGLTSAESEKLSDLLWTYVEAYNDTWGEVIGVDDLFVFDNSYTLHRREAFDSRERRVLWHITTQGEPPIPYASAS</sequence>
<keyword evidence="5" id="KW-0408">Iron</keyword>
<dbReference type="InterPro" id="IPR003819">
    <property type="entry name" value="TauD/TfdA-like"/>
</dbReference>
<protein>
    <recommendedName>
        <fullName evidence="6">TauD/TfdA-like domain-containing protein</fullName>
    </recommendedName>
</protein>
<evidence type="ECO:0000256" key="2">
    <source>
        <dbReference type="ARBA" id="ARBA00022723"/>
    </source>
</evidence>
<keyword evidence="4" id="KW-0560">Oxidoreductase</keyword>
<evidence type="ECO:0000313" key="8">
    <source>
        <dbReference type="Proteomes" id="UP000449969"/>
    </source>
</evidence>
<dbReference type="EMBL" id="WQNE01000006">
    <property type="protein sequence ID" value="MVT73565.1"/>
    <property type="molecule type" value="Genomic_DNA"/>
</dbReference>
<dbReference type="SUPFAM" id="SSF51197">
    <property type="entry name" value="Clavaminate synthase-like"/>
    <property type="match status" value="1"/>
</dbReference>
<dbReference type="InterPro" id="IPR042098">
    <property type="entry name" value="TauD-like_sf"/>
</dbReference>
<dbReference type="PANTHER" id="PTHR30468">
    <property type="entry name" value="ALPHA-KETOGLUTARATE-DEPENDENT SULFONATE DIOXYGENASE"/>
    <property type="match status" value="1"/>
</dbReference>
<dbReference type="Pfam" id="PF02668">
    <property type="entry name" value="TauD"/>
    <property type="match status" value="1"/>
</dbReference>
<organism evidence="7 8">
    <name type="scientific">Bradyrhizobium cajani</name>
    <dbReference type="NCBI Taxonomy" id="1928661"/>
    <lineage>
        <taxon>Bacteria</taxon>
        <taxon>Pseudomonadati</taxon>
        <taxon>Pseudomonadota</taxon>
        <taxon>Alphaproteobacteria</taxon>
        <taxon>Hyphomicrobiales</taxon>
        <taxon>Nitrobacteraceae</taxon>
        <taxon>Bradyrhizobium</taxon>
    </lineage>
</organism>
<dbReference type="Gene3D" id="3.60.130.10">
    <property type="entry name" value="Clavaminate synthase-like"/>
    <property type="match status" value="1"/>
</dbReference>
<dbReference type="Proteomes" id="UP000449969">
    <property type="component" value="Unassembled WGS sequence"/>
</dbReference>
<gene>
    <name evidence="7" type="ORF">GPL20_10815</name>
</gene>
<dbReference type="PANTHER" id="PTHR30468:SF1">
    <property type="entry name" value="ALPHA-KETOGLUTARATE-DEPENDENT SULFONATE DIOXYGENASE"/>
    <property type="match status" value="1"/>
</dbReference>
<accession>A0A844T7I2</accession>
<comment type="caution">
    <text evidence="7">The sequence shown here is derived from an EMBL/GenBank/DDBJ whole genome shotgun (WGS) entry which is preliminary data.</text>
</comment>
<keyword evidence="8" id="KW-1185">Reference proteome</keyword>
<evidence type="ECO:0000313" key="7">
    <source>
        <dbReference type="EMBL" id="MVT73565.1"/>
    </source>
</evidence>
<dbReference type="InterPro" id="IPR051323">
    <property type="entry name" value="AtsK-like"/>
</dbReference>
<name>A0A844T7I2_9BRAD</name>
<feature type="domain" description="TauD/TfdA-like" evidence="6">
    <location>
        <begin position="13"/>
        <end position="291"/>
    </location>
</feature>
<dbReference type="AlphaFoldDB" id="A0A844T7I2"/>
<evidence type="ECO:0000256" key="1">
    <source>
        <dbReference type="ARBA" id="ARBA00005896"/>
    </source>
</evidence>
<reference evidence="7 8" key="1">
    <citation type="submission" date="2019-12" db="EMBL/GenBank/DDBJ databases">
        <title>Draft genome sequences Bradyrhizobium cajani AMBPC1010, Bradyrhizobium pachyrhizi AMBPC1040 and Bradyrhizobium yuanmingense ALSPC3051, three plant growth promoting strains isolated from nodules of Cajanus cajan L. in Dominican Republic.</title>
        <authorList>
            <person name="Flores-Felix J.D."/>
            <person name="Araujo J."/>
            <person name="Diaz-Alcantara C."/>
            <person name="Gonzalez-Andres F."/>
            <person name="Velazquez E."/>
        </authorList>
    </citation>
    <scope>NUCLEOTIDE SEQUENCE [LARGE SCALE GENOMIC DNA]</scope>
    <source>
        <strain evidence="7 8">1010</strain>
    </source>
</reference>
<evidence type="ECO:0000256" key="4">
    <source>
        <dbReference type="ARBA" id="ARBA00023002"/>
    </source>
</evidence>
<dbReference type="GO" id="GO:0006790">
    <property type="term" value="P:sulfur compound metabolic process"/>
    <property type="evidence" value="ECO:0007669"/>
    <property type="project" value="TreeGrafter"/>
</dbReference>
<dbReference type="GO" id="GO:0005737">
    <property type="term" value="C:cytoplasm"/>
    <property type="evidence" value="ECO:0007669"/>
    <property type="project" value="TreeGrafter"/>
</dbReference>
<keyword evidence="3" id="KW-0223">Dioxygenase</keyword>
<proteinExistence type="inferred from homology"/>
<evidence type="ECO:0000256" key="5">
    <source>
        <dbReference type="ARBA" id="ARBA00023004"/>
    </source>
</evidence>
<dbReference type="GO" id="GO:0046872">
    <property type="term" value="F:metal ion binding"/>
    <property type="evidence" value="ECO:0007669"/>
    <property type="project" value="UniProtKB-KW"/>
</dbReference>
<evidence type="ECO:0000256" key="3">
    <source>
        <dbReference type="ARBA" id="ARBA00022964"/>
    </source>
</evidence>
<evidence type="ECO:0000259" key="6">
    <source>
        <dbReference type="Pfam" id="PF02668"/>
    </source>
</evidence>